<feature type="compositionally biased region" description="Low complexity" evidence="1">
    <location>
        <begin position="737"/>
        <end position="751"/>
    </location>
</feature>
<dbReference type="OrthoDB" id="2498380at2759"/>
<comment type="caution">
    <text evidence="2">The sequence shown here is derived from an EMBL/GenBank/DDBJ whole genome shotgun (WGS) entry which is preliminary data.</text>
</comment>
<reference evidence="2 3" key="1">
    <citation type="submission" date="2017-11" db="EMBL/GenBank/DDBJ databases">
        <title>De novo assembly and phasing of dikaryotic genomes from two isolates of Puccinia coronata f. sp. avenae, the causal agent of oat crown rust.</title>
        <authorList>
            <person name="Miller M.E."/>
            <person name="Zhang Y."/>
            <person name="Omidvar V."/>
            <person name="Sperschneider J."/>
            <person name="Schwessinger B."/>
            <person name="Raley C."/>
            <person name="Palmer J.M."/>
            <person name="Garnica D."/>
            <person name="Upadhyaya N."/>
            <person name="Rathjen J."/>
            <person name="Taylor J.M."/>
            <person name="Park R.F."/>
            <person name="Dodds P.N."/>
            <person name="Hirsch C.D."/>
            <person name="Kianian S.F."/>
            <person name="Figueroa M."/>
        </authorList>
    </citation>
    <scope>NUCLEOTIDE SEQUENCE [LARGE SCALE GENOMIC DNA]</scope>
    <source>
        <strain evidence="2">12NC29</strain>
    </source>
</reference>
<dbReference type="Proteomes" id="UP000235388">
    <property type="component" value="Unassembled WGS sequence"/>
</dbReference>
<feature type="region of interest" description="Disordered" evidence="1">
    <location>
        <begin position="303"/>
        <end position="342"/>
    </location>
</feature>
<dbReference type="AlphaFoldDB" id="A0A2N5T7H9"/>
<name>A0A2N5T7H9_9BASI</name>
<sequence length="922" mass="99915">MPHKDQQEEIEMLFEQKSSKRKPINFLQPDSDTKIVGLDTKPSSNKISVAVAQLSLCAKTTYEDAGTAQSHVGSWSSSGSLSSCNSGASLPSSKRLLIIQLDSVKGALLTDSASFPSFLPKSIPPAQLIKATVVETKSSGYRLHENAGKEVKAYELKITYSLHDHHKHQACKKEDLGSRSAAVPAEDDIIVISSDEDEKPSTKTAKSRRSVNDEDDDMKVDTDHIKLEPLPSNTSHQPETVYELSCSLALNGIRHNQGTPSIFHSQAEPTPGLISFIKEFQGFQQLLAHLKKSEPIVGVQHLHLDDSQNKSEAIPGDHQDDVMDMDNKNQKQQISAPPSHEDRAVVGDYNLAHSPASDCAPLASPRRISSIAESEASRNDSPDASEFGQQDMSLDIMNFDSASYGLDVAPKDTSSNIITNTAASSHGPSGPFGAITIPAAALPPPAMTKTDATLSDMSTLGLEKMDIERELDEGKARHDFLHNHDMFRAPSSPPPGFPIDKPISDALDRTQVDVEPSNRVLQVEPTSFTPSPSPSPRMDTNLEPSSSSIAAPDLDQMDQTDILVPASLLADPMVPDDAAADIPIPARLMAGRTVPTDTSDDIPVLLGDTTVPDQTPAHRTASDRSPSEDLACSSVPACDSVPAPGGSQAEVPIPGSVLTGGPAVGGTSANISTAAGKRPFKQSKTERESKTDQPGPSQTVVWEDLEEVESDPEDGTYEPGTTKHAAQELDDDDESSSGDSGSSEGNSNGGSQVSVDTLPPLPEFPNVVQNAAGGGDQRLSYEELSRQNAVQQAYALQFSSKSQRIMRQWKFKVECRKRDLIMVSNKFRRLKSKLQGMDDNILELKQDCRLECQSIQQRVEATMETGVRDEIALVSDQLRETQRNIDILLLEREIHGEIRADLEEHIYELEATLRTLQFNNPC</sequence>
<feature type="region of interest" description="Disordered" evidence="1">
    <location>
        <begin position="515"/>
        <end position="552"/>
    </location>
</feature>
<feature type="compositionally biased region" description="Acidic residues" evidence="1">
    <location>
        <begin position="703"/>
        <end position="716"/>
    </location>
</feature>
<feature type="region of interest" description="Disordered" evidence="1">
    <location>
        <begin position="593"/>
        <end position="773"/>
    </location>
</feature>
<accession>A0A2N5T7H9</accession>
<feature type="region of interest" description="Disordered" evidence="1">
    <location>
        <begin position="193"/>
        <end position="238"/>
    </location>
</feature>
<evidence type="ECO:0000313" key="2">
    <source>
        <dbReference type="EMBL" id="PLW21420.1"/>
    </source>
</evidence>
<protein>
    <submittedName>
        <fullName evidence="2">Uncharacterized protein</fullName>
    </submittedName>
</protein>
<evidence type="ECO:0000313" key="3">
    <source>
        <dbReference type="Proteomes" id="UP000235388"/>
    </source>
</evidence>
<feature type="compositionally biased region" description="Basic and acidic residues" evidence="1">
    <location>
        <begin position="303"/>
        <end position="329"/>
    </location>
</feature>
<gene>
    <name evidence="2" type="ORF">PCANC_03803</name>
</gene>
<organism evidence="2 3">
    <name type="scientific">Puccinia coronata f. sp. avenae</name>
    <dbReference type="NCBI Taxonomy" id="200324"/>
    <lineage>
        <taxon>Eukaryota</taxon>
        <taxon>Fungi</taxon>
        <taxon>Dikarya</taxon>
        <taxon>Basidiomycota</taxon>
        <taxon>Pucciniomycotina</taxon>
        <taxon>Pucciniomycetes</taxon>
        <taxon>Pucciniales</taxon>
        <taxon>Pucciniaceae</taxon>
        <taxon>Puccinia</taxon>
    </lineage>
</organism>
<proteinExistence type="predicted"/>
<keyword evidence="3" id="KW-1185">Reference proteome</keyword>
<evidence type="ECO:0000256" key="1">
    <source>
        <dbReference type="SAM" id="MobiDB-lite"/>
    </source>
</evidence>
<dbReference type="EMBL" id="PGCJ01000784">
    <property type="protein sequence ID" value="PLW21420.1"/>
    <property type="molecule type" value="Genomic_DNA"/>
</dbReference>